<dbReference type="PATRIC" id="fig|294.125.peg.836"/>
<dbReference type="RefSeq" id="WP_043047013.1">
    <property type="nucleotide sequence ID" value="NZ_JXCQ01000005.1"/>
</dbReference>
<sequence>MRYLKATAQDRSGNGQADTVFLHFYERGAGGFDELIHEAFAVDMNGDKNVDLQTVVDIDVEGKSMAIDSHLLTLFANTFLKLDWFNGGESWKRTLVVVAAHEYEKRPPNGVKLHFLERRSTVRKPTLAFQAAAYDGYGNGVLEWFTNTDVDKNGVVDEVDKELIRSLCSNFLAFKWYTDPVSAAC</sequence>
<gene>
    <name evidence="1" type="ORF">PFLU3_08170</name>
</gene>
<organism evidence="1 2">
    <name type="scientific">Pseudomonas fluorescens</name>
    <dbReference type="NCBI Taxonomy" id="294"/>
    <lineage>
        <taxon>Bacteria</taxon>
        <taxon>Pseudomonadati</taxon>
        <taxon>Pseudomonadota</taxon>
        <taxon>Gammaproteobacteria</taxon>
        <taxon>Pseudomonadales</taxon>
        <taxon>Pseudomonadaceae</taxon>
        <taxon>Pseudomonas</taxon>
    </lineage>
</organism>
<dbReference type="AlphaFoldDB" id="A0A0D0SPX9"/>
<reference evidence="1 2" key="1">
    <citation type="submission" date="2015-01" db="EMBL/GenBank/DDBJ databases">
        <title>Genome sequence of the beneficial rhizobacterium Pseudomonas fluorescens 2-79.</title>
        <authorList>
            <person name="Thuermer A."/>
            <person name="Daniel R."/>
        </authorList>
    </citation>
    <scope>NUCLEOTIDE SEQUENCE [LARGE SCALE GENOMIC DNA]</scope>
    <source>
        <strain evidence="1 2">2-79</strain>
    </source>
</reference>
<dbReference type="Proteomes" id="UP000032210">
    <property type="component" value="Unassembled WGS sequence"/>
</dbReference>
<proteinExistence type="predicted"/>
<evidence type="ECO:0000313" key="2">
    <source>
        <dbReference type="Proteomes" id="UP000032210"/>
    </source>
</evidence>
<name>A0A0D0SPX9_PSEFL</name>
<protein>
    <submittedName>
        <fullName evidence="1">Uncharacterized protein</fullName>
    </submittedName>
</protein>
<accession>A0A0D0SPX9</accession>
<dbReference type="EMBL" id="JXCQ01000005">
    <property type="protein sequence ID" value="KIR23843.1"/>
    <property type="molecule type" value="Genomic_DNA"/>
</dbReference>
<evidence type="ECO:0000313" key="1">
    <source>
        <dbReference type="EMBL" id="KIR23843.1"/>
    </source>
</evidence>
<comment type="caution">
    <text evidence="1">The sequence shown here is derived from an EMBL/GenBank/DDBJ whole genome shotgun (WGS) entry which is preliminary data.</text>
</comment>